<keyword evidence="4" id="KW-1185">Reference proteome</keyword>
<name>A0ABR7Z364_9PSED</name>
<reference evidence="3 4" key="1">
    <citation type="journal article" date="2020" name="Insects">
        <title>Bacteria Belonging to Pseudomonas typographi sp. nov. from the Bark Beetle Ips typographus Have Genomic Potential to Aid in the Host Ecology.</title>
        <authorList>
            <person name="Peral-Aranega E."/>
            <person name="Saati-Santamaria Z."/>
            <person name="Kolarik M."/>
            <person name="Rivas R."/>
            <person name="Garcia-Fraile P."/>
        </authorList>
    </citation>
    <scope>NUCLEOTIDE SEQUENCE [LARGE SCALE GENOMIC DNA]</scope>
    <source>
        <strain evidence="3 4">CA3A</strain>
    </source>
</reference>
<keyword evidence="2" id="KW-0472">Membrane</keyword>
<organism evidence="3 4">
    <name type="scientific">Pseudomonas typographi</name>
    <dbReference type="NCBI Taxonomy" id="2715964"/>
    <lineage>
        <taxon>Bacteria</taxon>
        <taxon>Pseudomonadati</taxon>
        <taxon>Pseudomonadota</taxon>
        <taxon>Gammaproteobacteria</taxon>
        <taxon>Pseudomonadales</taxon>
        <taxon>Pseudomonadaceae</taxon>
        <taxon>Pseudomonas</taxon>
    </lineage>
</organism>
<dbReference type="InterPro" id="IPR007470">
    <property type="entry name" value="HemX"/>
</dbReference>
<keyword evidence="2" id="KW-0812">Transmembrane</keyword>
<protein>
    <submittedName>
        <fullName evidence="3">Heme biosynthesis operon protein HemX</fullName>
    </submittedName>
</protein>
<dbReference type="EMBL" id="JAAOCA010000017">
    <property type="protein sequence ID" value="MBD1599920.1"/>
    <property type="molecule type" value="Genomic_DNA"/>
</dbReference>
<dbReference type="Pfam" id="PF04375">
    <property type="entry name" value="HemX"/>
    <property type="match status" value="1"/>
</dbReference>
<evidence type="ECO:0000313" key="4">
    <source>
        <dbReference type="Proteomes" id="UP000805841"/>
    </source>
</evidence>
<dbReference type="PANTHER" id="PTHR38043:SF1">
    <property type="entry name" value="PROTEIN HEMX"/>
    <property type="match status" value="1"/>
</dbReference>
<gene>
    <name evidence="3" type="ORF">HAQ05_14580</name>
</gene>
<sequence>MSEKELPPQQPVPPTPAAEAKPSRPGKGLAAVALLVAALGVAVAGWGVWQLRTLTASHQRQSSQIDTLSAQSQALKQTEQQLDARLSQFPLPQELEQRRRLVAELQGDQQRLSQRLETVLGASRQDWRLAEAEHLLRLASLRLSALQDITSAQALVEGADQILREQDDPAAFATREQLARALAALGSVEQPDRTGLFLQLAALRDQAGQLSVLAPQFQAQNADAPTPASDDSWVHWRLYWRKISEFFRVDFNPDDNLRPLLAGQSLAEVRLALNLGLQQAQWAALNGQKTVYEKALDQALDILTSSFNPDNVQARQLREQLLALKAKPVEVQVPDLTASINALHAYLSQRHTPEPAAPREGGAP</sequence>
<feature type="transmembrane region" description="Helical" evidence="2">
    <location>
        <begin position="29"/>
        <end position="49"/>
    </location>
</feature>
<evidence type="ECO:0000313" key="3">
    <source>
        <dbReference type="EMBL" id="MBD1599920.1"/>
    </source>
</evidence>
<dbReference type="RefSeq" id="WP_190421776.1">
    <property type="nucleotide sequence ID" value="NZ_JAAOCA010000017.1"/>
</dbReference>
<feature type="region of interest" description="Disordered" evidence="1">
    <location>
        <begin position="1"/>
        <end position="24"/>
    </location>
</feature>
<dbReference type="Proteomes" id="UP000805841">
    <property type="component" value="Unassembled WGS sequence"/>
</dbReference>
<accession>A0ABR7Z364</accession>
<dbReference type="PANTHER" id="PTHR38043">
    <property type="entry name" value="PROTEIN HEMX"/>
    <property type="match status" value="1"/>
</dbReference>
<comment type="caution">
    <text evidence="3">The sequence shown here is derived from an EMBL/GenBank/DDBJ whole genome shotgun (WGS) entry which is preliminary data.</text>
</comment>
<proteinExistence type="predicted"/>
<evidence type="ECO:0000256" key="1">
    <source>
        <dbReference type="SAM" id="MobiDB-lite"/>
    </source>
</evidence>
<evidence type="ECO:0000256" key="2">
    <source>
        <dbReference type="SAM" id="Phobius"/>
    </source>
</evidence>
<keyword evidence="2" id="KW-1133">Transmembrane helix</keyword>